<dbReference type="CDD" id="cd00156">
    <property type="entry name" value="REC"/>
    <property type="match status" value="2"/>
</dbReference>
<keyword evidence="4 8" id="KW-0597">Phosphoprotein</keyword>
<sequence>MSKHQRTVLIVDDSPEDREFYRRCLFRDRDYTYNILEATLGQKGLELWQQHQPDVVLLDYRLPDLDGLEFIARLHPPSSENYLPVIVVTGQGSEAIAVQTMKAGAQDYLVKDQITPDRLILAVNSAISRVQLQSQLQLRIEKDRLVSQITQRIHQSLEIEEILQTTVDEVREFLKSDRVLIFRLQSDGSGIVTTESVAADWTPLLSTSHYDPCLSENYIQPFRQGLVTIKPDIYDGSIDPCHVNLLANLQVRANLVVPILQDGQLWGMLIAHHCQAPRQWQSLEVSLLRELATHLGIALRQAELYQQAQHELGERRRAEALLQEANESLEQRVAERTGELATVNAQLQQELVERQRTQQILEEQAQLLYLAHDTIMTRDLDGRITFWNKGAERMYGWTASEASGQISHELLQTQFPRSLAEVEAELFAQGFWEGELIQVHRNNTPIIVASRWVLQRDEQGNSVKILEINHDITERKRAEEQLRRSSERISLANAELARAARLKDEFLASMSHELRTPLNSILGMAELLLEEVFGSLTAQQRQFLHTVEQSGQHLLELINDILDLSKIESGKMEMKLTSVSVHPLCESSLNFVKQQARHKQIQLTCDIEESVSEIEADERRLLQVLVNLLANAVKFTPDGGSVNLEVRMNFLEQAVEFRVRDTGIGIAAADMGKLFQPFVQLDSSLSRRYPGTGLGLSLVRRIVDLHGGSIRVESQLGKGSCFIVILPWHPLLTQDELPLLSDLGMLQDISMQQALVVEDSTAAASQIKHYLAEMGATSVIHPVGEGALQLALRVKPDVIVLDVYLPDCSGWEVLAKLKGHSETQHIPVIIISVVDQRSRSLELGAVEHILKPLSRQKFYQALSQIFANVQEPNLHTALVIAAMESSQKPSILLAEDNEANITTTMSYLEAHNFRVILARNGVEAVQMAKRHQPNLILMDIQMPEMDGLEAIRQIRAYTPMQAIPIIALTALAMPGDEQLCLEAGANKYLAKPVRLKHLLEMMNQLL</sequence>
<dbReference type="Gene3D" id="3.40.50.2300">
    <property type="match status" value="3"/>
</dbReference>
<dbReference type="PROSITE" id="PS50110">
    <property type="entry name" value="RESPONSE_REGULATORY"/>
    <property type="match status" value="3"/>
</dbReference>
<dbReference type="InterPro" id="IPR001610">
    <property type="entry name" value="PAC"/>
</dbReference>
<dbReference type="SUPFAM" id="SSF55874">
    <property type="entry name" value="ATPase domain of HSP90 chaperone/DNA topoisomerase II/histidine kinase"/>
    <property type="match status" value="1"/>
</dbReference>
<dbReference type="Gene3D" id="3.30.450.20">
    <property type="entry name" value="PAS domain"/>
    <property type="match status" value="1"/>
</dbReference>
<keyword evidence="7" id="KW-0902">Two-component regulatory system</keyword>
<keyword evidence="9" id="KW-0175">Coiled coil</keyword>
<dbReference type="Pfam" id="PF13426">
    <property type="entry name" value="PAS_9"/>
    <property type="match status" value="1"/>
</dbReference>
<dbReference type="PRINTS" id="PR00344">
    <property type="entry name" value="BCTRLSENSOR"/>
</dbReference>
<accession>A0ABR8AAR0</accession>
<dbReference type="Pfam" id="PF00072">
    <property type="entry name" value="Response_reg"/>
    <property type="match status" value="3"/>
</dbReference>
<evidence type="ECO:0000259" key="10">
    <source>
        <dbReference type="PROSITE" id="PS50046"/>
    </source>
</evidence>
<dbReference type="InterPro" id="IPR000014">
    <property type="entry name" value="PAS"/>
</dbReference>
<evidence type="ECO:0000259" key="13">
    <source>
        <dbReference type="PROSITE" id="PS50112"/>
    </source>
</evidence>
<dbReference type="SUPFAM" id="SSF55781">
    <property type="entry name" value="GAF domain-like"/>
    <property type="match status" value="1"/>
</dbReference>
<evidence type="ECO:0000256" key="7">
    <source>
        <dbReference type="ARBA" id="ARBA00023012"/>
    </source>
</evidence>
<dbReference type="CDD" id="cd16922">
    <property type="entry name" value="HATPase_EvgS-ArcB-TorS-like"/>
    <property type="match status" value="1"/>
</dbReference>
<evidence type="ECO:0000259" key="11">
    <source>
        <dbReference type="PROSITE" id="PS50109"/>
    </source>
</evidence>
<dbReference type="SUPFAM" id="SSF47384">
    <property type="entry name" value="Homodimeric domain of signal transducing histidine kinase"/>
    <property type="match status" value="1"/>
</dbReference>
<feature type="modified residue" description="4-aspartylphosphate" evidence="8">
    <location>
        <position position="59"/>
    </location>
</feature>
<comment type="catalytic activity">
    <reaction evidence="1">
        <text>ATP + protein L-histidine = ADP + protein N-phospho-L-histidine.</text>
        <dbReference type="EC" id="2.7.13.3"/>
    </reaction>
</comment>
<dbReference type="InterPro" id="IPR005467">
    <property type="entry name" value="His_kinase_dom"/>
</dbReference>
<evidence type="ECO:0000256" key="6">
    <source>
        <dbReference type="ARBA" id="ARBA00022777"/>
    </source>
</evidence>
<dbReference type="SMART" id="SM00387">
    <property type="entry name" value="HATPase_c"/>
    <property type="match status" value="1"/>
</dbReference>
<dbReference type="InterPro" id="IPR001789">
    <property type="entry name" value="Sig_transdc_resp-reg_receiver"/>
</dbReference>
<dbReference type="RefSeq" id="WP_190543579.1">
    <property type="nucleotide sequence ID" value="NZ_CAWPNO010000056.1"/>
</dbReference>
<evidence type="ECO:0000313" key="15">
    <source>
        <dbReference type="EMBL" id="MBD2197090.1"/>
    </source>
</evidence>
<evidence type="ECO:0000256" key="1">
    <source>
        <dbReference type="ARBA" id="ARBA00000085"/>
    </source>
</evidence>
<dbReference type="SMART" id="SM00091">
    <property type="entry name" value="PAS"/>
    <property type="match status" value="1"/>
</dbReference>
<reference evidence="15 16" key="1">
    <citation type="journal article" date="2020" name="ISME J.">
        <title>Comparative genomics reveals insights into cyanobacterial evolution and habitat adaptation.</title>
        <authorList>
            <person name="Chen M.Y."/>
            <person name="Teng W.K."/>
            <person name="Zhao L."/>
            <person name="Hu C.X."/>
            <person name="Zhou Y.K."/>
            <person name="Han B.P."/>
            <person name="Song L.R."/>
            <person name="Shu W.S."/>
        </authorList>
    </citation>
    <scope>NUCLEOTIDE SEQUENCE [LARGE SCALE GENOMIC DNA]</scope>
    <source>
        <strain evidence="15 16">FACHB-288</strain>
    </source>
</reference>
<dbReference type="PROSITE" id="PS50046">
    <property type="entry name" value="PHYTOCHROME_2"/>
    <property type="match status" value="1"/>
</dbReference>
<dbReference type="Pfam" id="PF02518">
    <property type="entry name" value="HATPase_c"/>
    <property type="match status" value="1"/>
</dbReference>
<dbReference type="Proteomes" id="UP000658514">
    <property type="component" value="Unassembled WGS sequence"/>
</dbReference>
<evidence type="ECO:0000256" key="5">
    <source>
        <dbReference type="ARBA" id="ARBA00022679"/>
    </source>
</evidence>
<proteinExistence type="inferred from homology"/>
<dbReference type="InterPro" id="IPR000700">
    <property type="entry name" value="PAS-assoc_C"/>
</dbReference>
<dbReference type="InterPro" id="IPR029016">
    <property type="entry name" value="GAF-like_dom_sf"/>
</dbReference>
<dbReference type="Gene3D" id="3.30.450.40">
    <property type="match status" value="1"/>
</dbReference>
<dbReference type="EMBL" id="JACJQH010000024">
    <property type="protein sequence ID" value="MBD2197090.1"/>
    <property type="molecule type" value="Genomic_DNA"/>
</dbReference>
<keyword evidence="6" id="KW-0418">Kinase</keyword>
<evidence type="ECO:0000256" key="4">
    <source>
        <dbReference type="ARBA" id="ARBA00022553"/>
    </source>
</evidence>
<dbReference type="CDD" id="cd00130">
    <property type="entry name" value="PAS"/>
    <property type="match status" value="1"/>
</dbReference>
<gene>
    <name evidence="15" type="ORF">H6G24_16560</name>
</gene>
<dbReference type="PANTHER" id="PTHR45339">
    <property type="entry name" value="HYBRID SIGNAL TRANSDUCTION HISTIDINE KINASE J"/>
    <property type="match status" value="1"/>
</dbReference>
<evidence type="ECO:0000256" key="2">
    <source>
        <dbReference type="ARBA" id="ARBA00006402"/>
    </source>
</evidence>
<dbReference type="SMART" id="SM00448">
    <property type="entry name" value="REC"/>
    <property type="match status" value="3"/>
</dbReference>
<evidence type="ECO:0000256" key="9">
    <source>
        <dbReference type="SAM" id="Coils"/>
    </source>
</evidence>
<dbReference type="CDD" id="cd17546">
    <property type="entry name" value="REC_hyHK_CKI1_RcsC-like"/>
    <property type="match status" value="1"/>
</dbReference>
<dbReference type="CDD" id="cd00082">
    <property type="entry name" value="HisKA"/>
    <property type="match status" value="1"/>
</dbReference>
<dbReference type="InterPro" id="IPR036097">
    <property type="entry name" value="HisK_dim/P_sf"/>
</dbReference>
<dbReference type="InterPro" id="IPR003594">
    <property type="entry name" value="HATPase_dom"/>
</dbReference>
<dbReference type="InterPro" id="IPR003661">
    <property type="entry name" value="HisK_dim/P_dom"/>
</dbReference>
<dbReference type="InterPro" id="IPR011006">
    <property type="entry name" value="CheY-like_superfamily"/>
</dbReference>
<organism evidence="15 16">
    <name type="scientific">Calothrix parietina FACHB-288</name>
    <dbReference type="NCBI Taxonomy" id="2692896"/>
    <lineage>
        <taxon>Bacteria</taxon>
        <taxon>Bacillati</taxon>
        <taxon>Cyanobacteriota</taxon>
        <taxon>Cyanophyceae</taxon>
        <taxon>Nostocales</taxon>
        <taxon>Calotrichaceae</taxon>
        <taxon>Calothrix</taxon>
    </lineage>
</organism>
<dbReference type="SMART" id="SM00086">
    <property type="entry name" value="PAC"/>
    <property type="match status" value="1"/>
</dbReference>
<dbReference type="Gene3D" id="1.10.287.130">
    <property type="match status" value="1"/>
</dbReference>
<dbReference type="PROSITE" id="PS50109">
    <property type="entry name" value="HIS_KIN"/>
    <property type="match status" value="1"/>
</dbReference>
<feature type="domain" description="Histidine kinase" evidence="11">
    <location>
        <begin position="509"/>
        <end position="730"/>
    </location>
</feature>
<keyword evidence="5" id="KW-0808">Transferase</keyword>
<dbReference type="SMART" id="SM00388">
    <property type="entry name" value="HisKA"/>
    <property type="match status" value="1"/>
</dbReference>
<dbReference type="SUPFAM" id="SSF55785">
    <property type="entry name" value="PYP-like sensor domain (PAS domain)"/>
    <property type="match status" value="1"/>
</dbReference>
<dbReference type="InterPro" id="IPR004358">
    <property type="entry name" value="Sig_transdc_His_kin-like_C"/>
</dbReference>
<feature type="domain" description="Response regulatory" evidence="12">
    <location>
        <begin position="753"/>
        <end position="866"/>
    </location>
</feature>
<feature type="domain" description="PAC" evidence="14">
    <location>
        <begin position="430"/>
        <end position="484"/>
    </location>
</feature>
<feature type="domain" description="Response regulatory" evidence="12">
    <location>
        <begin position="7"/>
        <end position="126"/>
    </location>
</feature>
<evidence type="ECO:0000256" key="3">
    <source>
        <dbReference type="ARBA" id="ARBA00012438"/>
    </source>
</evidence>
<evidence type="ECO:0000259" key="12">
    <source>
        <dbReference type="PROSITE" id="PS50110"/>
    </source>
</evidence>
<feature type="modified residue" description="4-aspartylphosphate" evidence="8">
    <location>
        <position position="939"/>
    </location>
</feature>
<feature type="domain" description="Phytochrome chromophore attachment site" evidence="10">
    <location>
        <begin position="158"/>
        <end position="294"/>
    </location>
</feature>
<dbReference type="InterPro" id="IPR035965">
    <property type="entry name" value="PAS-like_dom_sf"/>
</dbReference>
<dbReference type="InterPro" id="IPR003018">
    <property type="entry name" value="GAF"/>
</dbReference>
<dbReference type="InterPro" id="IPR016132">
    <property type="entry name" value="Phyto_chromo_attachment"/>
</dbReference>
<dbReference type="SMART" id="SM00065">
    <property type="entry name" value="GAF"/>
    <property type="match status" value="1"/>
</dbReference>
<name>A0ABR8AAR0_9CYAN</name>
<dbReference type="SUPFAM" id="SSF52172">
    <property type="entry name" value="CheY-like"/>
    <property type="match status" value="3"/>
</dbReference>
<dbReference type="Pfam" id="PF01590">
    <property type="entry name" value="GAF"/>
    <property type="match status" value="1"/>
</dbReference>
<evidence type="ECO:0000259" key="14">
    <source>
        <dbReference type="PROSITE" id="PS50113"/>
    </source>
</evidence>
<dbReference type="NCBIfam" id="TIGR00229">
    <property type="entry name" value="sensory_box"/>
    <property type="match status" value="1"/>
</dbReference>
<evidence type="ECO:0000313" key="16">
    <source>
        <dbReference type="Proteomes" id="UP000658514"/>
    </source>
</evidence>
<dbReference type="PANTHER" id="PTHR45339:SF1">
    <property type="entry name" value="HYBRID SIGNAL TRANSDUCTION HISTIDINE KINASE J"/>
    <property type="match status" value="1"/>
</dbReference>
<feature type="coiled-coil region" evidence="9">
    <location>
        <begin position="315"/>
        <end position="364"/>
    </location>
</feature>
<keyword evidence="16" id="KW-1185">Reference proteome</keyword>
<comment type="similarity">
    <text evidence="2">In the N-terminal section; belongs to the phytochrome family.</text>
</comment>
<feature type="modified residue" description="4-aspartylphosphate" evidence="8">
    <location>
        <position position="802"/>
    </location>
</feature>
<evidence type="ECO:0000256" key="8">
    <source>
        <dbReference type="PROSITE-ProRule" id="PRU00169"/>
    </source>
</evidence>
<feature type="domain" description="PAS" evidence="13">
    <location>
        <begin position="353"/>
        <end position="426"/>
    </location>
</feature>
<feature type="domain" description="Response regulatory" evidence="12">
    <location>
        <begin position="890"/>
        <end position="1006"/>
    </location>
</feature>
<dbReference type="Pfam" id="PF00512">
    <property type="entry name" value="HisKA"/>
    <property type="match status" value="1"/>
</dbReference>
<dbReference type="Gene3D" id="3.30.565.10">
    <property type="entry name" value="Histidine kinase-like ATPase, C-terminal domain"/>
    <property type="match status" value="1"/>
</dbReference>
<dbReference type="PROSITE" id="PS50113">
    <property type="entry name" value="PAC"/>
    <property type="match status" value="1"/>
</dbReference>
<protein>
    <recommendedName>
        <fullName evidence="3">histidine kinase</fullName>
        <ecNumber evidence="3">2.7.13.3</ecNumber>
    </recommendedName>
</protein>
<dbReference type="InterPro" id="IPR036890">
    <property type="entry name" value="HATPase_C_sf"/>
</dbReference>
<dbReference type="EC" id="2.7.13.3" evidence="3"/>
<dbReference type="PROSITE" id="PS50112">
    <property type="entry name" value="PAS"/>
    <property type="match status" value="1"/>
</dbReference>
<comment type="caution">
    <text evidence="15">The sequence shown here is derived from an EMBL/GenBank/DDBJ whole genome shotgun (WGS) entry which is preliminary data.</text>
</comment>